<sequence length="226" mass="24123">MTVIELAAITRTYAMDPPVEALRGVSLVAHEGESLAIVGRSGSGKSTLLNILGMLDEPTSGVYRLLGRDTQTLSGAARDRFRASSLGFVFQDSHVLGHRTAAENLWLRLALAGVARSQRASLVEEALARVGLSHRSESPGRLLSGGEKQRLAVARAVITRPQVLLADEPTGNLDVENGAAVLDLFAEQAATGVAVLMITHDVHAAAWADHRVELDDGYIRSDGTRR</sequence>
<dbReference type="GO" id="GO:0005886">
    <property type="term" value="C:plasma membrane"/>
    <property type="evidence" value="ECO:0007669"/>
    <property type="project" value="TreeGrafter"/>
</dbReference>
<dbReference type="PANTHER" id="PTHR24220:SF86">
    <property type="entry name" value="ABC TRANSPORTER ABCH.1"/>
    <property type="match status" value="1"/>
</dbReference>
<name>A0A1H1NZG6_9CELL</name>
<proteinExistence type="predicted"/>
<organism evidence="5 6">
    <name type="scientific">Paraoerskovia marina</name>
    <dbReference type="NCBI Taxonomy" id="545619"/>
    <lineage>
        <taxon>Bacteria</taxon>
        <taxon>Bacillati</taxon>
        <taxon>Actinomycetota</taxon>
        <taxon>Actinomycetes</taxon>
        <taxon>Micrococcales</taxon>
        <taxon>Cellulomonadaceae</taxon>
        <taxon>Paraoerskovia</taxon>
    </lineage>
</organism>
<dbReference type="SUPFAM" id="SSF52540">
    <property type="entry name" value="P-loop containing nucleoside triphosphate hydrolases"/>
    <property type="match status" value="1"/>
</dbReference>
<keyword evidence="3 5" id="KW-0067">ATP-binding</keyword>
<keyword evidence="2" id="KW-0547">Nucleotide-binding</keyword>
<dbReference type="InterPro" id="IPR015854">
    <property type="entry name" value="ABC_transpr_LolD-like"/>
</dbReference>
<dbReference type="GO" id="GO:0016887">
    <property type="term" value="F:ATP hydrolysis activity"/>
    <property type="evidence" value="ECO:0007669"/>
    <property type="project" value="InterPro"/>
</dbReference>
<dbReference type="InterPro" id="IPR017911">
    <property type="entry name" value="MacB-like_ATP-bd"/>
</dbReference>
<dbReference type="EMBL" id="LT629776">
    <property type="protein sequence ID" value="SDS04381.1"/>
    <property type="molecule type" value="Genomic_DNA"/>
</dbReference>
<gene>
    <name evidence="5" type="ORF">SAMN04489860_0664</name>
</gene>
<keyword evidence="6" id="KW-1185">Reference proteome</keyword>
<dbReference type="InterPro" id="IPR003439">
    <property type="entry name" value="ABC_transporter-like_ATP-bd"/>
</dbReference>
<dbReference type="Gene3D" id="3.40.50.300">
    <property type="entry name" value="P-loop containing nucleotide triphosphate hydrolases"/>
    <property type="match status" value="1"/>
</dbReference>
<reference evidence="5 6" key="1">
    <citation type="submission" date="2016-10" db="EMBL/GenBank/DDBJ databases">
        <authorList>
            <person name="de Groot N.N."/>
        </authorList>
    </citation>
    <scope>NUCLEOTIDE SEQUENCE [LARGE SCALE GENOMIC DNA]</scope>
    <source>
        <strain evidence="5 6">DSM 22126</strain>
    </source>
</reference>
<accession>A0A1H1NZG6</accession>
<dbReference type="InterPro" id="IPR003593">
    <property type="entry name" value="AAA+_ATPase"/>
</dbReference>
<dbReference type="OrthoDB" id="9778572at2"/>
<feature type="domain" description="ABC transporter" evidence="4">
    <location>
        <begin position="4"/>
        <end position="226"/>
    </location>
</feature>
<dbReference type="STRING" id="545619.SAMN04489860_0664"/>
<dbReference type="PROSITE" id="PS50893">
    <property type="entry name" value="ABC_TRANSPORTER_2"/>
    <property type="match status" value="1"/>
</dbReference>
<dbReference type="PANTHER" id="PTHR24220">
    <property type="entry name" value="IMPORT ATP-BINDING PROTEIN"/>
    <property type="match status" value="1"/>
</dbReference>
<evidence type="ECO:0000256" key="1">
    <source>
        <dbReference type="ARBA" id="ARBA00022448"/>
    </source>
</evidence>
<dbReference type="CDD" id="cd03255">
    <property type="entry name" value="ABC_MJ0796_LolCDE_FtsE"/>
    <property type="match status" value="1"/>
</dbReference>
<protein>
    <submittedName>
        <fullName evidence="5">Putative ABC transport system ATP-binding protein</fullName>
    </submittedName>
</protein>
<dbReference type="PROSITE" id="PS00211">
    <property type="entry name" value="ABC_TRANSPORTER_1"/>
    <property type="match status" value="1"/>
</dbReference>
<dbReference type="InterPro" id="IPR027417">
    <property type="entry name" value="P-loop_NTPase"/>
</dbReference>
<evidence type="ECO:0000313" key="5">
    <source>
        <dbReference type="EMBL" id="SDS04381.1"/>
    </source>
</evidence>
<keyword evidence="1" id="KW-0813">Transport</keyword>
<evidence type="ECO:0000259" key="4">
    <source>
        <dbReference type="PROSITE" id="PS50893"/>
    </source>
</evidence>
<evidence type="ECO:0000256" key="3">
    <source>
        <dbReference type="ARBA" id="ARBA00022840"/>
    </source>
</evidence>
<dbReference type="GO" id="GO:0005524">
    <property type="term" value="F:ATP binding"/>
    <property type="evidence" value="ECO:0007669"/>
    <property type="project" value="UniProtKB-KW"/>
</dbReference>
<dbReference type="InterPro" id="IPR017871">
    <property type="entry name" value="ABC_transporter-like_CS"/>
</dbReference>
<dbReference type="RefSeq" id="WP_083371582.1">
    <property type="nucleotide sequence ID" value="NZ_LT629776.1"/>
</dbReference>
<evidence type="ECO:0000313" key="6">
    <source>
        <dbReference type="Proteomes" id="UP000185663"/>
    </source>
</evidence>
<evidence type="ECO:0000256" key="2">
    <source>
        <dbReference type="ARBA" id="ARBA00022741"/>
    </source>
</evidence>
<dbReference type="Proteomes" id="UP000185663">
    <property type="component" value="Chromosome I"/>
</dbReference>
<dbReference type="Pfam" id="PF00005">
    <property type="entry name" value="ABC_tran"/>
    <property type="match status" value="1"/>
</dbReference>
<dbReference type="AlphaFoldDB" id="A0A1H1NZG6"/>
<dbReference type="GO" id="GO:0022857">
    <property type="term" value="F:transmembrane transporter activity"/>
    <property type="evidence" value="ECO:0007669"/>
    <property type="project" value="TreeGrafter"/>
</dbReference>
<dbReference type="SMART" id="SM00382">
    <property type="entry name" value="AAA"/>
    <property type="match status" value="1"/>
</dbReference>